<dbReference type="Proteomes" id="UP001314796">
    <property type="component" value="Unassembled WGS sequence"/>
</dbReference>
<reference evidence="2 3" key="1">
    <citation type="submission" date="2021-01" db="EMBL/GenBank/DDBJ databases">
        <title>Genomic Encyclopedia of Type Strains, Phase IV (KMG-IV): sequencing the most valuable type-strain genomes for metagenomic binning, comparative biology and taxonomic classification.</title>
        <authorList>
            <person name="Goeker M."/>
        </authorList>
    </citation>
    <scope>NUCLEOTIDE SEQUENCE [LARGE SCALE GENOMIC DNA]</scope>
    <source>
        <strain evidence="2 3">DSM 25890</strain>
    </source>
</reference>
<feature type="transmembrane region" description="Helical" evidence="1">
    <location>
        <begin position="12"/>
        <end position="29"/>
    </location>
</feature>
<gene>
    <name evidence="2" type="ORF">JOC73_000957</name>
</gene>
<sequence>MNLLKPLASQNFILGIGIAAATYVFGPAIKRGAKKVAVKGVQGALMAGEATNETVSKGKDMFSDFMNNVHHNENSEQKHMEQLFQQELFNSLKTTQENQSKAFTELLSTIKDMQEEIRDFKKTMQSNSNPEPQNM</sequence>
<keyword evidence="3" id="KW-1185">Reference proteome</keyword>
<keyword evidence="1" id="KW-0812">Transmembrane</keyword>
<evidence type="ECO:0000313" key="3">
    <source>
        <dbReference type="Proteomes" id="UP001314796"/>
    </source>
</evidence>
<keyword evidence="1" id="KW-0472">Membrane</keyword>
<dbReference type="RefSeq" id="WP_204400712.1">
    <property type="nucleotide sequence ID" value="NZ_JAFBEE010000004.1"/>
</dbReference>
<proteinExistence type="predicted"/>
<evidence type="ECO:0000256" key="1">
    <source>
        <dbReference type="SAM" id="Phobius"/>
    </source>
</evidence>
<comment type="caution">
    <text evidence="2">The sequence shown here is derived from an EMBL/GenBank/DDBJ whole genome shotgun (WGS) entry which is preliminary data.</text>
</comment>
<accession>A0ABS2NNC4</accession>
<name>A0ABS2NNC4_9FIRM</name>
<dbReference type="EMBL" id="JAFBEE010000004">
    <property type="protein sequence ID" value="MBM7614446.1"/>
    <property type="molecule type" value="Genomic_DNA"/>
</dbReference>
<protein>
    <submittedName>
        <fullName evidence="2">Gas vesicle protein</fullName>
    </submittedName>
</protein>
<keyword evidence="1" id="KW-1133">Transmembrane helix</keyword>
<evidence type="ECO:0000313" key="2">
    <source>
        <dbReference type="EMBL" id="MBM7614446.1"/>
    </source>
</evidence>
<organism evidence="2 3">
    <name type="scientific">Alkaliphilus hydrothermalis</name>
    <dbReference type="NCBI Taxonomy" id="1482730"/>
    <lineage>
        <taxon>Bacteria</taxon>
        <taxon>Bacillati</taxon>
        <taxon>Bacillota</taxon>
        <taxon>Clostridia</taxon>
        <taxon>Peptostreptococcales</taxon>
        <taxon>Natronincolaceae</taxon>
        <taxon>Alkaliphilus</taxon>
    </lineage>
</organism>